<dbReference type="SUPFAM" id="SSF52540">
    <property type="entry name" value="P-loop containing nucleoside triphosphate hydrolases"/>
    <property type="match status" value="1"/>
</dbReference>
<dbReference type="GO" id="GO:0003677">
    <property type="term" value="F:DNA binding"/>
    <property type="evidence" value="ECO:0007669"/>
    <property type="project" value="UniProtKB-KW"/>
</dbReference>
<keyword evidence="2" id="KW-1185">Reference proteome</keyword>
<dbReference type="EMBL" id="JXSX01000001">
    <property type="protein sequence ID" value="KIR66582.1"/>
    <property type="molecule type" value="Genomic_DNA"/>
</dbReference>
<organism evidence="1 2">
    <name type="scientific">Micromonospora haikouensis</name>
    <dbReference type="NCBI Taxonomy" id="686309"/>
    <lineage>
        <taxon>Bacteria</taxon>
        <taxon>Bacillati</taxon>
        <taxon>Actinomycetota</taxon>
        <taxon>Actinomycetes</taxon>
        <taxon>Micromonosporales</taxon>
        <taxon>Micromonosporaceae</taxon>
        <taxon>Micromonospora</taxon>
    </lineage>
</organism>
<dbReference type="GeneID" id="301305667"/>
<accession>A0A0D0V6U6</accession>
<protein>
    <submittedName>
        <fullName evidence="1">DNA-binding protein</fullName>
    </submittedName>
</protein>
<proteinExistence type="predicted"/>
<dbReference type="Gene3D" id="3.40.50.300">
    <property type="entry name" value="P-loop containing nucleotide triphosphate hydrolases"/>
    <property type="match status" value="1"/>
</dbReference>
<evidence type="ECO:0000313" key="1">
    <source>
        <dbReference type="EMBL" id="KIR66582.1"/>
    </source>
</evidence>
<comment type="caution">
    <text evidence="1">The sequence shown here is derived from an EMBL/GenBank/DDBJ whole genome shotgun (WGS) entry which is preliminary data.</text>
</comment>
<dbReference type="PATRIC" id="fig|47853.6.peg.3461"/>
<evidence type="ECO:0000313" key="2">
    <source>
        <dbReference type="Proteomes" id="UP000032254"/>
    </source>
</evidence>
<gene>
    <name evidence="1" type="ORF">TK50_16390</name>
</gene>
<dbReference type="Proteomes" id="UP000032254">
    <property type="component" value="Unassembled WGS sequence"/>
</dbReference>
<sequence>MLVFAASDKGGTGRSVTGCNILYRWALAGVDVCYLDFDFGSPTVGTIFQVDSVGRGTPSGGLHSYLTGSVASPHRVDVWTESERPGLRTRTAGTGQLVLFPGDEGGGEFPIHAQTVQRCADLLLRLEEEFDVCLVDLSAGRSYATQLALAVTARPALAAVPVRWLVFHRWTRQHILAAAGLVHGRHGLADTGEALGHDRAALLDSIRYVRTAVVDLDSAELAGLRPGQIAWLRDCNQDLQELASRNRMGRTTLLGSAPLEPLLQWREQIISDNDVWGRGIANQATIEAFDRLARAVTDAESWERL</sequence>
<dbReference type="NCBIfam" id="NF040564">
    <property type="entry name" value="SCO2523_fam"/>
    <property type="match status" value="1"/>
</dbReference>
<dbReference type="AlphaFoldDB" id="A0A0D0V6U6"/>
<name>A0A0D0V6U6_9ACTN</name>
<dbReference type="OrthoDB" id="4561190at2"/>
<dbReference type="RefSeq" id="WP_043963516.1">
    <property type="nucleotide sequence ID" value="NZ_JXSX01000001.1"/>
</dbReference>
<reference evidence="1 2" key="1">
    <citation type="submission" date="2015-01" db="EMBL/GenBank/DDBJ databases">
        <title>Sequencing and annotation of Micromonospora carbonacea strain JXNU-1 genome.</title>
        <authorList>
            <person name="Long Z."/>
            <person name="Huang Y."/>
            <person name="Jiang Y."/>
        </authorList>
    </citation>
    <scope>NUCLEOTIDE SEQUENCE [LARGE SCALE GENOMIC DNA]</scope>
    <source>
        <strain evidence="1 2">JXNU-1</strain>
    </source>
</reference>
<keyword evidence="1" id="KW-0238">DNA-binding</keyword>
<dbReference type="InterPro" id="IPR027417">
    <property type="entry name" value="P-loop_NTPase"/>
</dbReference>